<accession>A0A125QQY0</accession>
<evidence type="ECO:0000256" key="3">
    <source>
        <dbReference type="ARBA" id="ARBA00022692"/>
    </source>
</evidence>
<dbReference type="GO" id="GO:0015209">
    <property type="term" value="F:cytosine transmembrane transporter activity"/>
    <property type="evidence" value="ECO:0007669"/>
    <property type="project" value="InterPro"/>
</dbReference>
<comment type="similarity">
    <text evidence="2">Belongs to the purine-cytosine permease (2.A.39) family.</text>
</comment>
<feature type="transmembrane region" description="Helical" evidence="6">
    <location>
        <begin position="427"/>
        <end position="447"/>
    </location>
</feature>
<feature type="transmembrane region" description="Helical" evidence="6">
    <location>
        <begin position="327"/>
        <end position="347"/>
    </location>
</feature>
<reference evidence="7 8" key="1">
    <citation type="submission" date="2015-11" db="EMBL/GenBank/DDBJ databases">
        <title>Genome Sequence of Bacillus simplex strain VanAntwerpen2.</title>
        <authorList>
            <person name="Couger M.B."/>
        </authorList>
    </citation>
    <scope>NUCLEOTIDE SEQUENCE [LARGE SCALE GENOMIC DNA]</scope>
    <source>
        <strain evidence="7 8">VanAntwerpen02</strain>
    </source>
</reference>
<feature type="transmembrane region" description="Helical" evidence="6">
    <location>
        <begin position="394"/>
        <end position="415"/>
    </location>
</feature>
<dbReference type="AlphaFoldDB" id="A0A125QQY0"/>
<dbReference type="InterPro" id="IPR030191">
    <property type="entry name" value="CodB"/>
</dbReference>
<evidence type="ECO:0000256" key="4">
    <source>
        <dbReference type="ARBA" id="ARBA00022989"/>
    </source>
</evidence>
<dbReference type="RefSeq" id="WP_061144517.1">
    <property type="nucleotide sequence ID" value="NZ_LNNH01000057.1"/>
</dbReference>
<feature type="transmembrane region" description="Helical" evidence="6">
    <location>
        <begin position="62"/>
        <end position="83"/>
    </location>
</feature>
<sequence length="476" mass="52007">MSKENSSISKDVAFGFLPASKSDRIFNLRDLILVQVVIGLSSFGLLTGGYTGTMLDLKHSLAAILFGNAFPMLLIVPITLYFARYGIDTFVGFRSSLGYLGSNIFFFVFLILTLGYISIALFMSGQALAEAANWIRMPGFFSSQTTGAPFFAIVLFICAFLVTVRGPIAIQKYTTVAVPAFLVLMFGLLSIVLFGQGFTNVATILPSEPFETTSRSFATALELNIGLGFSWLPYLGQYSRLSKTEGGAFKAGFYSYGIIVCIAALVGALAALVAGSLNPSDWMFSIAGSWGGFIGLILLSVGNVGAAIFLMYSQAVSFKTVFPKKSWMIAMGTTVPAIFLLLSSTFYDAFGSFIAVISFIMAVLGGIVVSDYFFVKRQRISLRDLYDTQGCYTYWKGINPSSVFTVVIGTIVYWALYNPLTFESSNFFLYTAAGIPTYFVALGTYYVSAKYIFRYEVDRVRSSVELKGNQIEKNVL</sequence>
<feature type="transmembrane region" description="Helical" evidence="6">
    <location>
        <begin position="353"/>
        <end position="374"/>
    </location>
</feature>
<evidence type="ECO:0000313" key="7">
    <source>
        <dbReference type="EMBL" id="KWW11118.1"/>
    </source>
</evidence>
<keyword evidence="5 6" id="KW-0472">Membrane</keyword>
<dbReference type="PANTHER" id="PTHR30569:SF0">
    <property type="entry name" value="CYTOSINE PERMEASE"/>
    <property type="match status" value="1"/>
</dbReference>
<feature type="transmembrane region" description="Helical" evidence="6">
    <location>
        <begin position="215"/>
        <end position="232"/>
    </location>
</feature>
<comment type="caution">
    <text evidence="7">The sequence shown here is derived from an EMBL/GenBank/DDBJ whole genome shotgun (WGS) entry which is preliminary data.</text>
</comment>
<dbReference type="EMBL" id="LNNH01000057">
    <property type="protein sequence ID" value="KWW11118.1"/>
    <property type="molecule type" value="Genomic_DNA"/>
</dbReference>
<feature type="transmembrane region" description="Helical" evidence="6">
    <location>
        <begin position="104"/>
        <end position="127"/>
    </location>
</feature>
<evidence type="ECO:0000256" key="2">
    <source>
        <dbReference type="ARBA" id="ARBA00008974"/>
    </source>
</evidence>
<dbReference type="GO" id="GO:0005886">
    <property type="term" value="C:plasma membrane"/>
    <property type="evidence" value="ECO:0007669"/>
    <property type="project" value="TreeGrafter"/>
</dbReference>
<keyword evidence="4 6" id="KW-1133">Transmembrane helix</keyword>
<evidence type="ECO:0000256" key="1">
    <source>
        <dbReference type="ARBA" id="ARBA00004141"/>
    </source>
</evidence>
<dbReference type="Pfam" id="PF02133">
    <property type="entry name" value="Transp_cyt_pur"/>
    <property type="match status" value="1"/>
</dbReference>
<evidence type="ECO:0000256" key="6">
    <source>
        <dbReference type="SAM" id="Phobius"/>
    </source>
</evidence>
<evidence type="ECO:0000313" key="8">
    <source>
        <dbReference type="Proteomes" id="UP000064189"/>
    </source>
</evidence>
<keyword evidence="3 6" id="KW-0812">Transmembrane</keyword>
<keyword evidence="8" id="KW-1185">Reference proteome</keyword>
<organism evidence="7 8">
    <name type="scientific">Peribacillus simplex</name>
    <dbReference type="NCBI Taxonomy" id="1478"/>
    <lineage>
        <taxon>Bacteria</taxon>
        <taxon>Bacillati</taxon>
        <taxon>Bacillota</taxon>
        <taxon>Bacilli</taxon>
        <taxon>Bacillales</taxon>
        <taxon>Bacillaceae</taxon>
        <taxon>Peribacillus</taxon>
    </lineage>
</organism>
<feature type="transmembrane region" description="Helical" evidence="6">
    <location>
        <begin position="147"/>
        <end position="164"/>
    </location>
</feature>
<feature type="transmembrane region" description="Helical" evidence="6">
    <location>
        <begin position="293"/>
        <end position="315"/>
    </location>
</feature>
<evidence type="ECO:0008006" key="9">
    <source>
        <dbReference type="Google" id="ProtNLM"/>
    </source>
</evidence>
<dbReference type="InterPro" id="IPR001248">
    <property type="entry name" value="Pur-cyt_permease"/>
</dbReference>
<gene>
    <name evidence="7" type="ORF">AS888_03235</name>
</gene>
<evidence type="ECO:0000256" key="5">
    <source>
        <dbReference type="ARBA" id="ARBA00023136"/>
    </source>
</evidence>
<feature type="transmembrane region" description="Helical" evidence="6">
    <location>
        <begin position="176"/>
        <end position="195"/>
    </location>
</feature>
<name>A0A125QQY0_9BACI</name>
<comment type="subcellular location">
    <subcellularLocation>
        <location evidence="1">Membrane</location>
        <topology evidence="1">Multi-pass membrane protein</topology>
    </subcellularLocation>
</comment>
<dbReference type="Proteomes" id="UP000064189">
    <property type="component" value="Unassembled WGS sequence"/>
</dbReference>
<feature type="transmembrane region" description="Helical" evidence="6">
    <location>
        <begin position="31"/>
        <end position="50"/>
    </location>
</feature>
<feature type="transmembrane region" description="Helical" evidence="6">
    <location>
        <begin position="253"/>
        <end position="273"/>
    </location>
</feature>
<protein>
    <recommendedName>
        <fullName evidence="9">Purine-cytosine permease</fullName>
    </recommendedName>
</protein>
<proteinExistence type="inferred from homology"/>
<dbReference type="Gene3D" id="1.10.4160.10">
    <property type="entry name" value="Hydantoin permease"/>
    <property type="match status" value="1"/>
</dbReference>
<dbReference type="PANTHER" id="PTHR30569">
    <property type="entry name" value="CYTOSINE TRANSPORTER CODB"/>
    <property type="match status" value="1"/>
</dbReference>